<dbReference type="EMBL" id="RHLD01000012">
    <property type="protein sequence ID" value="TPP40531.1"/>
    <property type="molecule type" value="Genomic_DNA"/>
</dbReference>
<dbReference type="SUPFAM" id="SSF50182">
    <property type="entry name" value="Sm-like ribonucleoproteins"/>
    <property type="match status" value="1"/>
</dbReference>
<reference evidence="3" key="2">
    <citation type="submission" date="2019-02" db="EMBL/GenBank/DDBJ databases">
        <title>FDA dAtabase for Regulatory Grade micrObial Sequences (FDA-ARGOS): Supporting development and validation of Infectious Disease Dx tests.</title>
        <authorList>
            <person name="Duncan R."/>
            <person name="Fisher C."/>
            <person name="Tallon L.J."/>
            <person name="Sadzewicz L."/>
            <person name="Sengamalay N."/>
            <person name="Ott S."/>
            <person name="Godinez A."/>
            <person name="Nagaraj S."/>
            <person name="Nadendla S."/>
            <person name="Sichtig H."/>
        </authorList>
    </citation>
    <scope>NUCLEOTIDE SEQUENCE</scope>
    <source>
        <strain evidence="3">FDAARGOS_360</strain>
    </source>
</reference>
<sequence>MSANVNFSAGSRTTKTAPSGPAVSPSAKNKSHMILPYEVLFNLVGRRVTVLLTKGSQELEGTLQSVDSDKGDMLLSDVVRYTWAPSRSSDEEETAAAAAGNGQCTLGTVSEEEGRSKCFGGGQRRELSRCSQAMLNSAFVALVTPTLFIPEERHSALRAHEHTIA</sequence>
<proteinExistence type="predicted"/>
<dbReference type="VEuPathDB" id="TriTrypDB:LdBPK_281060.1"/>
<reference evidence="4" key="1">
    <citation type="submission" date="2019-02" db="EMBL/GenBank/DDBJ databases">
        <title>FDA dAtabase for Regulatory Grade micrObial Sequences (FDA-ARGOS): Supporting development and validation of Infectious Disease Dx tests.</title>
        <authorList>
            <person name="Duncan R."/>
            <person name="Fisher C."/>
            <person name="Tallon L."/>
            <person name="Sadzewicz L."/>
            <person name="Sengamalay N."/>
            <person name="Ott S."/>
            <person name="Godinez A."/>
            <person name="Nagaraj S."/>
            <person name="Vavikolanu K."/>
            <person name="Vyas G."/>
            <person name="Nadendla S."/>
            <person name="Aluvathingal J."/>
            <person name="Sichtig H."/>
        </authorList>
    </citation>
    <scope>NUCLEOTIDE SEQUENCE [LARGE SCALE GENOMIC DNA]</scope>
    <source>
        <strain evidence="4">FDAARGOS_360</strain>
    </source>
</reference>
<protein>
    <submittedName>
        <fullName evidence="2">Hypothetical_protein_conserved</fullName>
    </submittedName>
</protein>
<dbReference type="Proteomes" id="UP000601710">
    <property type="component" value="Chromosome 28"/>
</dbReference>
<reference evidence="2" key="3">
    <citation type="submission" date="2020-06" db="EMBL/GenBank/DDBJ databases">
        <authorList>
            <person name="Camacho E."/>
            <person name="Gonzalez-de la Fuente S."/>
            <person name="Rastrojo A."/>
            <person name="Peiro-Pastor R."/>
            <person name="Solana JC."/>
            <person name="Tabera L."/>
            <person name="Gamarro F."/>
            <person name="Carrasco-Ramiro F."/>
            <person name="Requena JM."/>
            <person name="Aguado B."/>
        </authorList>
    </citation>
    <scope>NUCLEOTIDE SEQUENCE</scope>
</reference>
<dbReference type="VEuPathDB" id="TriTrypDB:LdCL_280015200"/>
<dbReference type="Gene3D" id="2.30.30.100">
    <property type="match status" value="1"/>
</dbReference>
<dbReference type="InterPro" id="IPR010920">
    <property type="entry name" value="LSM_dom_sf"/>
</dbReference>
<evidence type="ECO:0000256" key="1">
    <source>
        <dbReference type="SAM" id="MobiDB-lite"/>
    </source>
</evidence>
<dbReference type="VEuPathDB" id="TriTrypDB:LDHU3_28.1270"/>
<evidence type="ECO:0000313" key="3">
    <source>
        <dbReference type="EMBL" id="TPP40531.1"/>
    </source>
</evidence>
<evidence type="ECO:0000313" key="4">
    <source>
        <dbReference type="Proteomes" id="UP000318821"/>
    </source>
</evidence>
<evidence type="ECO:0000313" key="2">
    <source>
        <dbReference type="EMBL" id="CAC5431486.1"/>
    </source>
</evidence>
<dbReference type="Proteomes" id="UP000318821">
    <property type="component" value="Unassembled WGS sequence"/>
</dbReference>
<gene>
    <name evidence="3" type="ORF">CGC20_13580</name>
    <name evidence="2" type="ORF">LDHU3_28.1270</name>
</gene>
<dbReference type="EMBL" id="LR812648">
    <property type="protein sequence ID" value="CAC5431486.1"/>
    <property type="molecule type" value="Genomic_DNA"/>
</dbReference>
<feature type="compositionally biased region" description="Polar residues" evidence="1">
    <location>
        <begin position="1"/>
        <end position="17"/>
    </location>
</feature>
<organism evidence="3 4">
    <name type="scientific">Leishmania donovani</name>
    <dbReference type="NCBI Taxonomy" id="5661"/>
    <lineage>
        <taxon>Eukaryota</taxon>
        <taxon>Discoba</taxon>
        <taxon>Euglenozoa</taxon>
        <taxon>Kinetoplastea</taxon>
        <taxon>Metakinetoplastina</taxon>
        <taxon>Trypanosomatida</taxon>
        <taxon>Trypanosomatidae</taxon>
        <taxon>Leishmaniinae</taxon>
        <taxon>Leishmania</taxon>
    </lineage>
</organism>
<dbReference type="AlphaFoldDB" id="A0A504WV69"/>
<accession>A0A504WV69</accession>
<name>A0A504WV69_LEIDO</name>
<feature type="region of interest" description="Disordered" evidence="1">
    <location>
        <begin position="1"/>
        <end position="28"/>
    </location>
</feature>